<dbReference type="EMBL" id="OV170228">
    <property type="protein sequence ID" value="CAH0730332.1"/>
    <property type="molecule type" value="Genomic_DNA"/>
</dbReference>
<protein>
    <submittedName>
        <fullName evidence="1">Uncharacterized protein</fullName>
    </submittedName>
</protein>
<name>A0A8J9W9S7_9NEOP</name>
<gene>
    <name evidence="1" type="ORF">BINO364_LOCUS15327</name>
</gene>
<evidence type="ECO:0000313" key="1">
    <source>
        <dbReference type="EMBL" id="CAH0730332.1"/>
    </source>
</evidence>
<accession>A0A8J9W9S7</accession>
<proteinExistence type="predicted"/>
<reference evidence="1" key="1">
    <citation type="submission" date="2021-12" db="EMBL/GenBank/DDBJ databases">
        <authorList>
            <person name="Martin H S."/>
        </authorList>
    </citation>
    <scope>NUCLEOTIDE SEQUENCE</scope>
</reference>
<feature type="non-terminal residue" evidence="1">
    <location>
        <position position="130"/>
    </location>
</feature>
<dbReference type="OrthoDB" id="7402257at2759"/>
<dbReference type="Proteomes" id="UP000838878">
    <property type="component" value="Chromosome 8"/>
</dbReference>
<organism evidence="1 2">
    <name type="scientific">Brenthis ino</name>
    <name type="common">lesser marbled fritillary</name>
    <dbReference type="NCBI Taxonomy" id="405034"/>
    <lineage>
        <taxon>Eukaryota</taxon>
        <taxon>Metazoa</taxon>
        <taxon>Ecdysozoa</taxon>
        <taxon>Arthropoda</taxon>
        <taxon>Hexapoda</taxon>
        <taxon>Insecta</taxon>
        <taxon>Pterygota</taxon>
        <taxon>Neoptera</taxon>
        <taxon>Endopterygota</taxon>
        <taxon>Lepidoptera</taxon>
        <taxon>Glossata</taxon>
        <taxon>Ditrysia</taxon>
        <taxon>Papilionoidea</taxon>
        <taxon>Nymphalidae</taxon>
        <taxon>Heliconiinae</taxon>
        <taxon>Argynnini</taxon>
        <taxon>Brenthis</taxon>
    </lineage>
</organism>
<keyword evidence="2" id="KW-1185">Reference proteome</keyword>
<dbReference type="AlphaFoldDB" id="A0A8J9W9S7"/>
<evidence type="ECO:0000313" key="2">
    <source>
        <dbReference type="Proteomes" id="UP000838878"/>
    </source>
</evidence>
<sequence length="130" mass="15048">MQCPEPVFAMQEAYRHFYHCEPPPITSSSFPLDTLFSDISSSWARAIHSVAQSPHPRQCIKIGTVEITFDAEICFIRVSPRTCYVVPYTMILCFSDMCAAWFTVDCYCWIHNDKYPGQSLSYKYRTCLNH</sequence>